<accession>A0ACC1B6H7</accession>
<dbReference type="Proteomes" id="UP001164250">
    <property type="component" value="Chromosome 6"/>
</dbReference>
<organism evidence="1 2">
    <name type="scientific">Pistacia atlantica</name>
    <dbReference type="NCBI Taxonomy" id="434234"/>
    <lineage>
        <taxon>Eukaryota</taxon>
        <taxon>Viridiplantae</taxon>
        <taxon>Streptophyta</taxon>
        <taxon>Embryophyta</taxon>
        <taxon>Tracheophyta</taxon>
        <taxon>Spermatophyta</taxon>
        <taxon>Magnoliopsida</taxon>
        <taxon>eudicotyledons</taxon>
        <taxon>Gunneridae</taxon>
        <taxon>Pentapetalae</taxon>
        <taxon>rosids</taxon>
        <taxon>malvids</taxon>
        <taxon>Sapindales</taxon>
        <taxon>Anacardiaceae</taxon>
        <taxon>Pistacia</taxon>
    </lineage>
</organism>
<gene>
    <name evidence="1" type="ORF">Patl1_15544</name>
</gene>
<proteinExistence type="predicted"/>
<reference evidence="2" key="1">
    <citation type="journal article" date="2023" name="G3 (Bethesda)">
        <title>Genome assembly and association tests identify interacting loci associated with vigor, precocity, and sex in interspecific pistachio rootstocks.</title>
        <authorList>
            <person name="Palmer W."/>
            <person name="Jacygrad E."/>
            <person name="Sagayaradj S."/>
            <person name="Cavanaugh K."/>
            <person name="Han R."/>
            <person name="Bertier L."/>
            <person name="Beede B."/>
            <person name="Kafkas S."/>
            <person name="Golino D."/>
            <person name="Preece J."/>
            <person name="Michelmore R."/>
        </authorList>
    </citation>
    <scope>NUCLEOTIDE SEQUENCE [LARGE SCALE GENOMIC DNA]</scope>
</reference>
<protein>
    <submittedName>
        <fullName evidence="1">Uncharacterized protein</fullName>
    </submittedName>
</protein>
<name>A0ACC1B6H7_9ROSI</name>
<evidence type="ECO:0000313" key="2">
    <source>
        <dbReference type="Proteomes" id="UP001164250"/>
    </source>
</evidence>
<dbReference type="EMBL" id="CM047902">
    <property type="protein sequence ID" value="KAJ0094517.1"/>
    <property type="molecule type" value="Genomic_DNA"/>
</dbReference>
<evidence type="ECO:0000313" key="1">
    <source>
        <dbReference type="EMBL" id="KAJ0094517.1"/>
    </source>
</evidence>
<comment type="caution">
    <text evidence="1">The sequence shown here is derived from an EMBL/GenBank/DDBJ whole genome shotgun (WGS) entry which is preliminary data.</text>
</comment>
<keyword evidence="2" id="KW-1185">Reference proteome</keyword>
<sequence length="160" mass="18276">MQLFVDLRYLFPPLVNLFFSVFRTSQFNIWIILEFDQYPFLKLTFLLIAILMLTLFLFTSITIELCFASTAYPIPFQFTFAARPITTKKRGKNMIKLLDPSKLSWTGRLQQTIAGCIDRSDRTLNSGELSALEAKGVDNCDIEIENLDCASQEVEVSALD</sequence>